<protein>
    <recommendedName>
        <fullName evidence="3">ADAMTS/ADAMTS-like cysteine-rich domain-containing protein</fullName>
    </recommendedName>
</protein>
<dbReference type="PRINTS" id="PR01857">
    <property type="entry name" value="ADAMTSFAMILY"/>
</dbReference>
<evidence type="ECO:0000256" key="2">
    <source>
        <dbReference type="ARBA" id="ARBA00022525"/>
    </source>
</evidence>
<evidence type="ECO:0000259" key="3">
    <source>
        <dbReference type="Pfam" id="PF19236"/>
    </source>
</evidence>
<reference evidence="4" key="1">
    <citation type="journal article" date="2019" name="bioRxiv">
        <title>The Genome of the Zebra Mussel, Dreissena polymorpha: A Resource for Invasive Species Research.</title>
        <authorList>
            <person name="McCartney M.A."/>
            <person name="Auch B."/>
            <person name="Kono T."/>
            <person name="Mallez S."/>
            <person name="Zhang Y."/>
            <person name="Obille A."/>
            <person name="Becker A."/>
            <person name="Abrahante J.E."/>
            <person name="Garbe J."/>
            <person name="Badalamenti J.P."/>
            <person name="Herman A."/>
            <person name="Mangelson H."/>
            <person name="Liachko I."/>
            <person name="Sullivan S."/>
            <person name="Sone E.D."/>
            <person name="Koren S."/>
            <person name="Silverstein K.A.T."/>
            <person name="Beckman K.B."/>
            <person name="Gohl D.M."/>
        </authorList>
    </citation>
    <scope>NUCLEOTIDE SEQUENCE</scope>
    <source>
        <strain evidence="4">Duluth1</strain>
        <tissue evidence="4">Whole animal</tissue>
    </source>
</reference>
<comment type="caution">
    <text evidence="4">The sequence shown here is derived from an EMBL/GenBank/DDBJ whole genome shotgun (WGS) entry which is preliminary data.</text>
</comment>
<evidence type="ECO:0000256" key="1">
    <source>
        <dbReference type="ARBA" id="ARBA00004613"/>
    </source>
</evidence>
<organism evidence="4 5">
    <name type="scientific">Dreissena polymorpha</name>
    <name type="common">Zebra mussel</name>
    <name type="synonym">Mytilus polymorpha</name>
    <dbReference type="NCBI Taxonomy" id="45954"/>
    <lineage>
        <taxon>Eukaryota</taxon>
        <taxon>Metazoa</taxon>
        <taxon>Spiralia</taxon>
        <taxon>Lophotrochozoa</taxon>
        <taxon>Mollusca</taxon>
        <taxon>Bivalvia</taxon>
        <taxon>Autobranchia</taxon>
        <taxon>Heteroconchia</taxon>
        <taxon>Euheterodonta</taxon>
        <taxon>Imparidentia</taxon>
        <taxon>Neoheterodontei</taxon>
        <taxon>Myida</taxon>
        <taxon>Dreissenoidea</taxon>
        <taxon>Dreissenidae</taxon>
        <taxon>Dreissena</taxon>
    </lineage>
</organism>
<dbReference type="GO" id="GO:0005576">
    <property type="term" value="C:extracellular region"/>
    <property type="evidence" value="ECO:0007669"/>
    <property type="project" value="UniProtKB-SubCell"/>
</dbReference>
<dbReference type="Proteomes" id="UP000828390">
    <property type="component" value="Unassembled WGS sequence"/>
</dbReference>
<dbReference type="GO" id="GO:0030198">
    <property type="term" value="P:extracellular matrix organization"/>
    <property type="evidence" value="ECO:0007669"/>
    <property type="project" value="InterPro"/>
</dbReference>
<keyword evidence="2" id="KW-0964">Secreted</keyword>
<comment type="subcellular location">
    <subcellularLocation>
        <location evidence="1">Secreted</location>
    </subcellularLocation>
</comment>
<accession>A0A9D4DAC4</accession>
<dbReference type="InterPro" id="IPR013273">
    <property type="entry name" value="ADAMTS/ADAMTS-like"/>
</dbReference>
<feature type="domain" description="ADAMTS/ADAMTS-like cysteine-rich" evidence="3">
    <location>
        <begin position="29"/>
        <end position="58"/>
    </location>
</feature>
<dbReference type="GO" id="GO:0004222">
    <property type="term" value="F:metalloendopeptidase activity"/>
    <property type="evidence" value="ECO:0007669"/>
    <property type="project" value="TreeGrafter"/>
</dbReference>
<dbReference type="Pfam" id="PF19236">
    <property type="entry name" value="ADAMTS_CR_3"/>
    <property type="match status" value="1"/>
</dbReference>
<proteinExistence type="predicted"/>
<keyword evidence="5" id="KW-1185">Reference proteome</keyword>
<dbReference type="InterPro" id="IPR050439">
    <property type="entry name" value="ADAMTS_ADAMTS-like"/>
</dbReference>
<dbReference type="AlphaFoldDB" id="A0A9D4DAC4"/>
<sequence>MRTSQSGTALQSHALSPVFPERGLLDLFCCQHVGCDGELGSAAKEDKCRVCAGDGSTCHTISGMVDKSLPKGGAYF</sequence>
<name>A0A9D4DAC4_DREPO</name>
<dbReference type="GO" id="GO:0031012">
    <property type="term" value="C:extracellular matrix"/>
    <property type="evidence" value="ECO:0007669"/>
    <property type="project" value="TreeGrafter"/>
</dbReference>
<gene>
    <name evidence="4" type="ORF">DPMN_048628</name>
</gene>
<dbReference type="PANTHER" id="PTHR13723">
    <property type="entry name" value="ADAMTS A DISINTEGRIN AND METALLOPROTEASE WITH THROMBOSPONDIN MOTIFS PROTEASE"/>
    <property type="match status" value="1"/>
</dbReference>
<dbReference type="InterPro" id="IPR045371">
    <property type="entry name" value="ADAMTS_CR_3"/>
</dbReference>
<evidence type="ECO:0000313" key="4">
    <source>
        <dbReference type="EMBL" id="KAH3741898.1"/>
    </source>
</evidence>
<reference evidence="4" key="2">
    <citation type="submission" date="2020-11" db="EMBL/GenBank/DDBJ databases">
        <authorList>
            <person name="McCartney M.A."/>
            <person name="Auch B."/>
            <person name="Kono T."/>
            <person name="Mallez S."/>
            <person name="Becker A."/>
            <person name="Gohl D.M."/>
            <person name="Silverstein K.A.T."/>
            <person name="Koren S."/>
            <person name="Bechman K.B."/>
            <person name="Herman A."/>
            <person name="Abrahante J.E."/>
            <person name="Garbe J."/>
        </authorList>
    </citation>
    <scope>NUCLEOTIDE SEQUENCE</scope>
    <source>
        <strain evidence="4">Duluth1</strain>
        <tissue evidence="4">Whole animal</tissue>
    </source>
</reference>
<dbReference type="EMBL" id="JAIWYP010000011">
    <property type="protein sequence ID" value="KAH3741898.1"/>
    <property type="molecule type" value="Genomic_DNA"/>
</dbReference>
<dbReference type="GO" id="GO:0006508">
    <property type="term" value="P:proteolysis"/>
    <property type="evidence" value="ECO:0007669"/>
    <property type="project" value="TreeGrafter"/>
</dbReference>
<evidence type="ECO:0000313" key="5">
    <source>
        <dbReference type="Proteomes" id="UP000828390"/>
    </source>
</evidence>
<dbReference type="Gene3D" id="2.60.120.830">
    <property type="match status" value="1"/>
</dbReference>
<dbReference type="PANTHER" id="PTHR13723:SF281">
    <property type="entry name" value="PAPILIN"/>
    <property type="match status" value="1"/>
</dbReference>